<dbReference type="Proteomes" id="UP000635477">
    <property type="component" value="Unassembled WGS sequence"/>
</dbReference>
<evidence type="ECO:0000256" key="1">
    <source>
        <dbReference type="SAM" id="MobiDB-lite"/>
    </source>
</evidence>
<feature type="region of interest" description="Disordered" evidence="1">
    <location>
        <begin position="1"/>
        <end position="298"/>
    </location>
</feature>
<feature type="compositionally biased region" description="Basic and acidic residues" evidence="1">
    <location>
        <begin position="48"/>
        <end position="66"/>
    </location>
</feature>
<keyword evidence="3" id="KW-1185">Reference proteome</keyword>
<name>A0A8H4XCB9_9HYPO</name>
<proteinExistence type="predicted"/>
<dbReference type="EMBL" id="JABEYC010001119">
    <property type="protein sequence ID" value="KAF4968974.1"/>
    <property type="molecule type" value="Genomic_DNA"/>
</dbReference>
<gene>
    <name evidence="2" type="ORF">FZEAL_10316</name>
</gene>
<feature type="compositionally biased region" description="Basic and acidic residues" evidence="1">
    <location>
        <begin position="233"/>
        <end position="246"/>
    </location>
</feature>
<evidence type="ECO:0000313" key="3">
    <source>
        <dbReference type="Proteomes" id="UP000635477"/>
    </source>
</evidence>
<feature type="compositionally biased region" description="Basic and acidic residues" evidence="1">
    <location>
        <begin position="83"/>
        <end position="92"/>
    </location>
</feature>
<organism evidence="2 3">
    <name type="scientific">Fusarium zealandicum</name>
    <dbReference type="NCBI Taxonomy" id="1053134"/>
    <lineage>
        <taxon>Eukaryota</taxon>
        <taxon>Fungi</taxon>
        <taxon>Dikarya</taxon>
        <taxon>Ascomycota</taxon>
        <taxon>Pezizomycotina</taxon>
        <taxon>Sordariomycetes</taxon>
        <taxon>Hypocreomycetidae</taxon>
        <taxon>Hypocreales</taxon>
        <taxon>Nectriaceae</taxon>
        <taxon>Fusarium</taxon>
        <taxon>Fusarium staphyleae species complex</taxon>
    </lineage>
</organism>
<dbReference type="AlphaFoldDB" id="A0A8H4XCB9"/>
<feature type="compositionally biased region" description="Basic and acidic residues" evidence="1">
    <location>
        <begin position="281"/>
        <end position="298"/>
    </location>
</feature>
<reference evidence="2" key="2">
    <citation type="submission" date="2020-05" db="EMBL/GenBank/DDBJ databases">
        <authorList>
            <person name="Kim H.-S."/>
            <person name="Proctor R.H."/>
            <person name="Brown D.W."/>
        </authorList>
    </citation>
    <scope>NUCLEOTIDE SEQUENCE</scope>
    <source>
        <strain evidence="2">NRRL 22465</strain>
    </source>
</reference>
<feature type="compositionally biased region" description="Polar residues" evidence="1">
    <location>
        <begin position="113"/>
        <end position="124"/>
    </location>
</feature>
<feature type="compositionally biased region" description="Basic and acidic residues" evidence="1">
    <location>
        <begin position="103"/>
        <end position="112"/>
    </location>
</feature>
<reference evidence="2" key="1">
    <citation type="journal article" date="2020" name="BMC Genomics">
        <title>Correction to: Identification and distribution of gene clusters required for synthesis of sphingolipid metabolism inhibitors in diverse species of the filamentous fungus Fusarium.</title>
        <authorList>
            <person name="Kim H.S."/>
            <person name="Lohmar J.M."/>
            <person name="Busman M."/>
            <person name="Brown D.W."/>
            <person name="Naumann T.A."/>
            <person name="Divon H.H."/>
            <person name="Lysoe E."/>
            <person name="Uhlig S."/>
            <person name="Proctor R.H."/>
        </authorList>
    </citation>
    <scope>NUCLEOTIDE SEQUENCE</scope>
    <source>
        <strain evidence="2">NRRL 22465</strain>
    </source>
</reference>
<evidence type="ECO:0000313" key="2">
    <source>
        <dbReference type="EMBL" id="KAF4968974.1"/>
    </source>
</evidence>
<comment type="caution">
    <text evidence="2">The sequence shown here is derived from an EMBL/GenBank/DDBJ whole genome shotgun (WGS) entry which is preliminary data.</text>
</comment>
<sequence>MGFFSFLRDSAPRGSGSRDSGRRGPGPVHPNGPPRASRRPKTGQQDQEQDRDWSRDPRRPRTGQRDYEEDGDRSRTSRRPRTKQQDYEEDTNRSLTTRGPRNRQQDYEEDTNRSLTTRGSMTRQQDFEEDRGRGYTTYSRTFIGPGPHTFELPDGRGMLSFSTSPGRGSTFDRDPFGDPFFTDPYGQGRRGSNRDDDHSCRQRSSRNRDPSPPPRQRSSWNRDPSPPARRRRPAESFDSRHHDGRSSQRSSGRNRSDTTPPSRYSGEQERRRSRNPSFPGHDWDPSHHGSRWEDGWRHDMMRDMRDNIWR</sequence>
<accession>A0A8H4XCB9</accession>
<protein>
    <submittedName>
        <fullName evidence="2">Uncharacterized protein</fullName>
    </submittedName>
</protein>
<feature type="compositionally biased region" description="Low complexity" evidence="1">
    <location>
        <begin position="8"/>
        <end position="18"/>
    </location>
</feature>